<dbReference type="Gene3D" id="2.170.190.11">
    <property type="entry name" value="Molybdopterin biosynthesis moea protein, domain 3"/>
    <property type="match status" value="1"/>
</dbReference>
<dbReference type="GO" id="GO:0046872">
    <property type="term" value="F:metal ion binding"/>
    <property type="evidence" value="ECO:0007669"/>
    <property type="project" value="UniProtKB-UniRule"/>
</dbReference>
<accession>A0A285K9I6</accession>
<dbReference type="GO" id="GO:0061599">
    <property type="term" value="F:molybdopterin molybdotransferase activity"/>
    <property type="evidence" value="ECO:0007669"/>
    <property type="project" value="UniProtKB-UniRule"/>
</dbReference>
<dbReference type="Gene3D" id="3.90.105.10">
    <property type="entry name" value="Molybdopterin biosynthesis moea protein, domain 2"/>
    <property type="match status" value="1"/>
</dbReference>
<dbReference type="InterPro" id="IPR005110">
    <property type="entry name" value="MoeA_linker/N"/>
</dbReference>
<protein>
    <recommendedName>
        <fullName evidence="5">Molybdopterin molybdenumtransferase</fullName>
        <ecNumber evidence="5">2.10.1.1</ecNumber>
    </recommendedName>
</protein>
<dbReference type="AlphaFoldDB" id="A0A285K9I6"/>
<dbReference type="OrthoDB" id="3196725at2"/>
<dbReference type="GO" id="GO:0005829">
    <property type="term" value="C:cytosol"/>
    <property type="evidence" value="ECO:0007669"/>
    <property type="project" value="TreeGrafter"/>
</dbReference>
<comment type="pathway">
    <text evidence="5">Cofactor biosynthesis; molybdopterin biosynthesis.</text>
</comment>
<keyword evidence="5" id="KW-0501">Molybdenum cofactor biosynthesis</keyword>
<dbReference type="Proteomes" id="UP000219612">
    <property type="component" value="Unassembled WGS sequence"/>
</dbReference>
<dbReference type="EMBL" id="OBDY01000035">
    <property type="protein sequence ID" value="SNY69245.1"/>
    <property type="molecule type" value="Genomic_DNA"/>
</dbReference>
<dbReference type="Pfam" id="PF03453">
    <property type="entry name" value="MoeA_N"/>
    <property type="match status" value="1"/>
</dbReference>
<dbReference type="Pfam" id="PF00994">
    <property type="entry name" value="MoCF_biosynth"/>
    <property type="match status" value="1"/>
</dbReference>
<evidence type="ECO:0000256" key="4">
    <source>
        <dbReference type="ARBA" id="ARBA00047317"/>
    </source>
</evidence>
<dbReference type="Gene3D" id="3.40.980.10">
    <property type="entry name" value="MoaB/Mog-like domain"/>
    <property type="match status" value="1"/>
</dbReference>
<keyword evidence="3 5" id="KW-0500">Molybdenum</keyword>
<dbReference type="UniPathway" id="UPA00344"/>
<dbReference type="SMART" id="SM00852">
    <property type="entry name" value="MoCF_biosynth"/>
    <property type="match status" value="1"/>
</dbReference>
<dbReference type="InterPro" id="IPR036135">
    <property type="entry name" value="MoeA_linker/N_sf"/>
</dbReference>
<evidence type="ECO:0000259" key="6">
    <source>
        <dbReference type="SMART" id="SM00852"/>
    </source>
</evidence>
<dbReference type="RefSeq" id="WP_097328180.1">
    <property type="nucleotide sequence ID" value="NZ_OBDY01000035.1"/>
</dbReference>
<evidence type="ECO:0000313" key="7">
    <source>
        <dbReference type="EMBL" id="SNY69245.1"/>
    </source>
</evidence>
<dbReference type="GO" id="GO:0006777">
    <property type="term" value="P:Mo-molybdopterin cofactor biosynthetic process"/>
    <property type="evidence" value="ECO:0007669"/>
    <property type="project" value="UniProtKB-UniRule"/>
</dbReference>
<dbReference type="InterPro" id="IPR001453">
    <property type="entry name" value="MoaB/Mog_dom"/>
</dbReference>
<comment type="cofactor">
    <cofactor evidence="5">
        <name>Mg(2+)</name>
        <dbReference type="ChEBI" id="CHEBI:18420"/>
    </cofactor>
</comment>
<evidence type="ECO:0000256" key="1">
    <source>
        <dbReference type="ARBA" id="ARBA00002901"/>
    </source>
</evidence>
<keyword evidence="5" id="KW-0479">Metal-binding</keyword>
<reference evidence="7 8" key="1">
    <citation type="submission" date="2017-09" db="EMBL/GenBank/DDBJ databases">
        <authorList>
            <person name="Ehlers B."/>
            <person name="Leendertz F.H."/>
        </authorList>
    </citation>
    <scope>NUCLEOTIDE SEQUENCE [LARGE SCALE GENOMIC DNA]</scope>
    <source>
        <strain evidence="7 8">CGMCC 4.6857</strain>
    </source>
</reference>
<sequence length="377" mass="37777">MGWFEAYVIATTTPKPLAAASVAVEAAAGCVLAAPVEAVRPVPAFDTAAMDGYAVAGPGPWTVTGQLLAGVADTGPLAAGTAVEIATGAVVPEGTGAVLPYEDSVLGDGIVSGRLGARAHIRRAGDDVRPGDVLVPAGRTVNATIVAAAVQAGVERLSAHRRPTVTLLVTGDEVIDSGVPGPGQVRDSFTGLVTAVSVRAGAEPVVRRHVRDVAALLEAELADARTDVVVVSGSSSAGAADHLHGVLGRLGATWHVRGVACRPGHPQALAELPDGRWVVSLPGNPYAGLVAALTLLEPLLTALGGRPPVALPEVAVGGRAKLMPGGVRIVPVHRDPGWRIAAETSSAGLHAAAGADALAVLPETWTDGDPAPILAVP</sequence>
<keyword evidence="8" id="KW-1185">Reference proteome</keyword>
<organism evidence="7 8">
    <name type="scientific">Paractinoplanes atraurantiacus</name>
    <dbReference type="NCBI Taxonomy" id="1036182"/>
    <lineage>
        <taxon>Bacteria</taxon>
        <taxon>Bacillati</taxon>
        <taxon>Actinomycetota</taxon>
        <taxon>Actinomycetes</taxon>
        <taxon>Micromonosporales</taxon>
        <taxon>Micromonosporaceae</taxon>
        <taxon>Paractinoplanes</taxon>
    </lineage>
</organism>
<evidence type="ECO:0000313" key="8">
    <source>
        <dbReference type="Proteomes" id="UP000219612"/>
    </source>
</evidence>
<evidence type="ECO:0000256" key="3">
    <source>
        <dbReference type="ARBA" id="ARBA00022505"/>
    </source>
</evidence>
<evidence type="ECO:0000256" key="5">
    <source>
        <dbReference type="RuleBase" id="RU365090"/>
    </source>
</evidence>
<keyword evidence="5 7" id="KW-0808">Transferase</keyword>
<dbReference type="InterPro" id="IPR038987">
    <property type="entry name" value="MoeA-like"/>
</dbReference>
<dbReference type="InterPro" id="IPR036425">
    <property type="entry name" value="MoaB/Mog-like_dom_sf"/>
</dbReference>
<proteinExistence type="inferred from homology"/>
<dbReference type="PANTHER" id="PTHR10192:SF5">
    <property type="entry name" value="GEPHYRIN"/>
    <property type="match status" value="1"/>
</dbReference>
<dbReference type="SUPFAM" id="SSF53218">
    <property type="entry name" value="Molybdenum cofactor biosynthesis proteins"/>
    <property type="match status" value="1"/>
</dbReference>
<comment type="catalytic activity">
    <reaction evidence="4">
        <text>adenylyl-molybdopterin + molybdate = Mo-molybdopterin + AMP + H(+)</text>
        <dbReference type="Rhea" id="RHEA:35047"/>
        <dbReference type="ChEBI" id="CHEBI:15378"/>
        <dbReference type="ChEBI" id="CHEBI:36264"/>
        <dbReference type="ChEBI" id="CHEBI:62727"/>
        <dbReference type="ChEBI" id="CHEBI:71302"/>
        <dbReference type="ChEBI" id="CHEBI:456215"/>
        <dbReference type="EC" id="2.10.1.1"/>
    </reaction>
</comment>
<dbReference type="PANTHER" id="PTHR10192">
    <property type="entry name" value="MOLYBDOPTERIN BIOSYNTHESIS PROTEIN"/>
    <property type="match status" value="1"/>
</dbReference>
<dbReference type="InterPro" id="IPR036688">
    <property type="entry name" value="MoeA_C_domain_IV_sf"/>
</dbReference>
<dbReference type="Gene3D" id="2.40.340.10">
    <property type="entry name" value="MoeA, C-terminal, domain IV"/>
    <property type="match status" value="1"/>
</dbReference>
<evidence type="ECO:0000256" key="2">
    <source>
        <dbReference type="ARBA" id="ARBA00010763"/>
    </source>
</evidence>
<gene>
    <name evidence="7" type="ORF">SAMN05421748_1358</name>
</gene>
<dbReference type="SUPFAM" id="SSF63882">
    <property type="entry name" value="MoeA N-terminal region -like"/>
    <property type="match status" value="1"/>
</dbReference>
<feature type="domain" description="MoaB/Mog" evidence="6">
    <location>
        <begin position="166"/>
        <end position="302"/>
    </location>
</feature>
<dbReference type="EC" id="2.10.1.1" evidence="5"/>
<comment type="similarity">
    <text evidence="2 5">Belongs to the MoeA family.</text>
</comment>
<comment type="function">
    <text evidence="1 5">Catalyzes the insertion of molybdate into adenylated molybdopterin with the concomitant release of AMP.</text>
</comment>
<name>A0A285K9I6_9ACTN</name>
<keyword evidence="5" id="KW-0460">Magnesium</keyword>